<sequence length="73" mass="8305">MITRTKTNSLKPKAFQVSKYPLSLEMIEPTSYSQAKGNLAWEKAMQDEYLALVRNGTWTLVAPPHNHNVINCK</sequence>
<reference evidence="1 2" key="1">
    <citation type="submission" date="2024-01" db="EMBL/GenBank/DDBJ databases">
        <title>The complete chloroplast genome sequence of Lithospermum erythrorhizon: insights into the phylogenetic relationship among Boraginaceae species and the maternal lineages of purple gromwells.</title>
        <authorList>
            <person name="Okada T."/>
            <person name="Watanabe K."/>
        </authorList>
    </citation>
    <scope>NUCLEOTIDE SEQUENCE [LARGE SCALE GENOMIC DNA]</scope>
</reference>
<evidence type="ECO:0000313" key="1">
    <source>
        <dbReference type="EMBL" id="GAA0164418.1"/>
    </source>
</evidence>
<organism evidence="1 2">
    <name type="scientific">Lithospermum erythrorhizon</name>
    <name type="common">Purple gromwell</name>
    <name type="synonym">Lithospermum officinale var. erythrorhizon</name>
    <dbReference type="NCBI Taxonomy" id="34254"/>
    <lineage>
        <taxon>Eukaryota</taxon>
        <taxon>Viridiplantae</taxon>
        <taxon>Streptophyta</taxon>
        <taxon>Embryophyta</taxon>
        <taxon>Tracheophyta</taxon>
        <taxon>Spermatophyta</taxon>
        <taxon>Magnoliopsida</taxon>
        <taxon>eudicotyledons</taxon>
        <taxon>Gunneridae</taxon>
        <taxon>Pentapetalae</taxon>
        <taxon>asterids</taxon>
        <taxon>lamiids</taxon>
        <taxon>Boraginales</taxon>
        <taxon>Boraginaceae</taxon>
        <taxon>Boraginoideae</taxon>
        <taxon>Lithospermeae</taxon>
        <taxon>Lithospermum</taxon>
    </lineage>
</organism>
<accession>A0AAV3QPC0</accession>
<comment type="caution">
    <text evidence="1">The sequence shown here is derived from an EMBL/GenBank/DDBJ whole genome shotgun (WGS) entry which is preliminary data.</text>
</comment>
<dbReference type="Proteomes" id="UP001454036">
    <property type="component" value="Unassembled WGS sequence"/>
</dbReference>
<name>A0AAV3QPC0_LITER</name>
<evidence type="ECO:0000313" key="2">
    <source>
        <dbReference type="Proteomes" id="UP001454036"/>
    </source>
</evidence>
<protein>
    <submittedName>
        <fullName evidence="1">Uncharacterized protein</fullName>
    </submittedName>
</protein>
<proteinExistence type="predicted"/>
<gene>
    <name evidence="1" type="ORF">LIER_39778</name>
</gene>
<keyword evidence="2" id="KW-1185">Reference proteome</keyword>
<dbReference type="EMBL" id="BAABME010021863">
    <property type="protein sequence ID" value="GAA0164418.1"/>
    <property type="molecule type" value="Genomic_DNA"/>
</dbReference>
<dbReference type="AlphaFoldDB" id="A0AAV3QPC0"/>